<sequence length="72" mass="7062">MKILISAGTAAATGVRVNGARAGEGLPDSPATGAYGVLIVPVAGDDRHGRGNPPLQGVTALAPVAVEERNGC</sequence>
<reference evidence="1 2" key="1">
    <citation type="submission" date="2018-12" db="EMBL/GenBank/DDBJ databases">
        <title>The whole draft genome of Streptomyce luteoverticillatus CGMCC 15060.</title>
        <authorList>
            <person name="Feng Z."/>
            <person name="Chen G."/>
            <person name="Zhang J."/>
            <person name="Zhu H."/>
            <person name="Yu X."/>
            <person name="Zhang W."/>
            <person name="Zhang X."/>
        </authorList>
    </citation>
    <scope>NUCLEOTIDE SEQUENCE [LARGE SCALE GENOMIC DNA]</scope>
    <source>
        <strain evidence="1 2">CGMCC 15060</strain>
    </source>
</reference>
<dbReference type="OrthoDB" id="9785420at2"/>
<evidence type="ECO:0000313" key="1">
    <source>
        <dbReference type="EMBL" id="AZQ74221.1"/>
    </source>
</evidence>
<accession>A0A3Q9FXN2</accession>
<protein>
    <submittedName>
        <fullName evidence="1">Uncharacterized protein</fullName>
    </submittedName>
</protein>
<dbReference type="AlphaFoldDB" id="A0A3Q9FXN2"/>
<dbReference type="EMBL" id="CP034587">
    <property type="protein sequence ID" value="AZQ74221.1"/>
    <property type="molecule type" value="Genomic_DNA"/>
</dbReference>
<gene>
    <name evidence="1" type="ORF">EKH77_26055</name>
</gene>
<keyword evidence="2" id="KW-1185">Reference proteome</keyword>
<organism evidence="1 2">
    <name type="scientific">Streptomyces luteoverticillatus</name>
    <name type="common">Streptoverticillium luteoverticillatus</name>
    <dbReference type="NCBI Taxonomy" id="66425"/>
    <lineage>
        <taxon>Bacteria</taxon>
        <taxon>Bacillati</taxon>
        <taxon>Actinomycetota</taxon>
        <taxon>Actinomycetes</taxon>
        <taxon>Kitasatosporales</taxon>
        <taxon>Streptomycetaceae</taxon>
        <taxon>Streptomyces</taxon>
    </lineage>
</organism>
<proteinExistence type="predicted"/>
<evidence type="ECO:0000313" key="2">
    <source>
        <dbReference type="Proteomes" id="UP000267900"/>
    </source>
</evidence>
<dbReference type="RefSeq" id="WP_126916724.1">
    <property type="nucleotide sequence ID" value="NZ_CP034587.1"/>
</dbReference>
<name>A0A3Q9FXN2_STRLT</name>
<dbReference type="Proteomes" id="UP000267900">
    <property type="component" value="Chromosome"/>
</dbReference>